<dbReference type="SUPFAM" id="SSF81665">
    <property type="entry name" value="Calcium ATPase, transmembrane domain M"/>
    <property type="match status" value="1"/>
</dbReference>
<sequence length="70" mass="7704">MAGLEEIKNEAVDLENIPVEEVFQSLKCTKNGLSSEEAQARTAVFGPNKLEEKKVACLLLFGRINCSGEY</sequence>
<accession>A0AAV5DH75</accession>
<dbReference type="SMART" id="SM00831">
    <property type="entry name" value="Cation_ATPase_N"/>
    <property type="match status" value="1"/>
</dbReference>
<dbReference type="InterPro" id="IPR004014">
    <property type="entry name" value="ATPase_P-typ_cation-transptr_N"/>
</dbReference>
<protein>
    <recommendedName>
        <fullName evidence="1">Cation-transporting P-type ATPase N-terminal domain-containing protein</fullName>
    </recommendedName>
</protein>
<dbReference type="Pfam" id="PF00690">
    <property type="entry name" value="Cation_ATPase_N"/>
    <property type="match status" value="1"/>
</dbReference>
<dbReference type="AlphaFoldDB" id="A0AAV5DH75"/>
<dbReference type="EMBL" id="BQKI01000016">
    <property type="protein sequence ID" value="GJN09679.1"/>
    <property type="molecule type" value="Genomic_DNA"/>
</dbReference>
<reference evidence="2" key="2">
    <citation type="submission" date="2021-12" db="EMBL/GenBank/DDBJ databases">
        <title>Resequencing data analysis of finger millet.</title>
        <authorList>
            <person name="Hatakeyama M."/>
            <person name="Aluri S."/>
            <person name="Balachadran M.T."/>
            <person name="Sivarajan S.R."/>
            <person name="Poveda L."/>
            <person name="Shimizu-Inatsugi R."/>
            <person name="Schlapbach R."/>
            <person name="Sreeman S.M."/>
            <person name="Shimizu K.K."/>
        </authorList>
    </citation>
    <scope>NUCLEOTIDE SEQUENCE</scope>
</reference>
<feature type="domain" description="Cation-transporting P-type ATPase N-terminal" evidence="1">
    <location>
        <begin position="13"/>
        <end position="62"/>
    </location>
</feature>
<comment type="caution">
    <text evidence="2">The sequence shown here is derived from an EMBL/GenBank/DDBJ whole genome shotgun (WGS) entry which is preliminary data.</text>
</comment>
<organism evidence="2 3">
    <name type="scientific">Eleusine coracana subsp. coracana</name>
    <dbReference type="NCBI Taxonomy" id="191504"/>
    <lineage>
        <taxon>Eukaryota</taxon>
        <taxon>Viridiplantae</taxon>
        <taxon>Streptophyta</taxon>
        <taxon>Embryophyta</taxon>
        <taxon>Tracheophyta</taxon>
        <taxon>Spermatophyta</taxon>
        <taxon>Magnoliopsida</taxon>
        <taxon>Liliopsida</taxon>
        <taxon>Poales</taxon>
        <taxon>Poaceae</taxon>
        <taxon>PACMAD clade</taxon>
        <taxon>Chloridoideae</taxon>
        <taxon>Cynodonteae</taxon>
        <taxon>Eleusininae</taxon>
        <taxon>Eleusine</taxon>
    </lineage>
</organism>
<keyword evidence="3" id="KW-1185">Reference proteome</keyword>
<dbReference type="Proteomes" id="UP001054889">
    <property type="component" value="Unassembled WGS sequence"/>
</dbReference>
<reference evidence="2" key="1">
    <citation type="journal article" date="2018" name="DNA Res.">
        <title>Multiple hybrid de novo genome assembly of finger millet, an orphan allotetraploid crop.</title>
        <authorList>
            <person name="Hatakeyama M."/>
            <person name="Aluri S."/>
            <person name="Balachadran M.T."/>
            <person name="Sivarajan S.R."/>
            <person name="Patrignani A."/>
            <person name="Gruter S."/>
            <person name="Poveda L."/>
            <person name="Shimizu-Inatsugi R."/>
            <person name="Baeten J."/>
            <person name="Francoijs K.J."/>
            <person name="Nataraja K.N."/>
            <person name="Reddy Y.A.N."/>
            <person name="Phadnis S."/>
            <person name="Ravikumar R.L."/>
            <person name="Schlapbach R."/>
            <person name="Sreeman S.M."/>
            <person name="Shimizu K.K."/>
        </authorList>
    </citation>
    <scope>NUCLEOTIDE SEQUENCE</scope>
</reference>
<evidence type="ECO:0000313" key="2">
    <source>
        <dbReference type="EMBL" id="GJN09679.1"/>
    </source>
</evidence>
<dbReference type="InterPro" id="IPR023298">
    <property type="entry name" value="ATPase_P-typ_TM_dom_sf"/>
</dbReference>
<gene>
    <name evidence="2" type="primary">ga27705</name>
    <name evidence="2" type="ORF">PR202_ga27705</name>
</gene>
<evidence type="ECO:0000259" key="1">
    <source>
        <dbReference type="SMART" id="SM00831"/>
    </source>
</evidence>
<evidence type="ECO:0000313" key="3">
    <source>
        <dbReference type="Proteomes" id="UP001054889"/>
    </source>
</evidence>
<name>A0AAV5DH75_ELECO</name>
<proteinExistence type="predicted"/>